<evidence type="ECO:0000256" key="2">
    <source>
        <dbReference type="ARBA" id="ARBA00022980"/>
    </source>
</evidence>
<name>A0ABD2J737_9BILA</name>
<dbReference type="Pfam" id="PF01084">
    <property type="entry name" value="Ribosomal_S18"/>
    <property type="match status" value="1"/>
</dbReference>
<dbReference type="PANTHER" id="PTHR13479">
    <property type="entry name" value="30S RIBOSOMAL PROTEIN S18"/>
    <property type="match status" value="1"/>
</dbReference>
<dbReference type="AlphaFoldDB" id="A0ABD2J737"/>
<keyword evidence="2" id="KW-0689">Ribosomal protein</keyword>
<accession>A0ABD2J737</accession>
<keyword evidence="5" id="KW-1185">Reference proteome</keyword>
<sequence>MLKTKPHVLFVQCRFLRMMKNIPKNGKFTAKFGDNSMFDFGEVRTSLMRKGQAPEEKCKQLFPVDPDAPIQLGFNPFQRADRKCLLCELGIQLDYKNGRLLQQFVSNFSGRVYDQHVTGLCKKQYQTLLATIATSRKAGYMPVLVKDAKYLRDPRLFDPLKPIRTHSYD</sequence>
<organism evidence="4 5">
    <name type="scientific">Heterodera trifolii</name>
    <dbReference type="NCBI Taxonomy" id="157864"/>
    <lineage>
        <taxon>Eukaryota</taxon>
        <taxon>Metazoa</taxon>
        <taxon>Ecdysozoa</taxon>
        <taxon>Nematoda</taxon>
        <taxon>Chromadorea</taxon>
        <taxon>Rhabditida</taxon>
        <taxon>Tylenchina</taxon>
        <taxon>Tylenchomorpha</taxon>
        <taxon>Tylenchoidea</taxon>
        <taxon>Heteroderidae</taxon>
        <taxon>Heteroderinae</taxon>
        <taxon>Heterodera</taxon>
    </lineage>
</organism>
<proteinExistence type="inferred from homology"/>
<dbReference type="PANTHER" id="PTHR13479:SF40">
    <property type="entry name" value="SMALL RIBOSOMAL SUBUNIT PROTEIN BS18M"/>
    <property type="match status" value="1"/>
</dbReference>
<dbReference type="SUPFAM" id="SSF46911">
    <property type="entry name" value="Ribosomal protein S18"/>
    <property type="match status" value="1"/>
</dbReference>
<dbReference type="GO" id="GO:1990904">
    <property type="term" value="C:ribonucleoprotein complex"/>
    <property type="evidence" value="ECO:0007669"/>
    <property type="project" value="UniProtKB-KW"/>
</dbReference>
<protein>
    <recommendedName>
        <fullName evidence="6">28S ribosomal protein S18c, mitochondrial</fullName>
    </recommendedName>
</protein>
<dbReference type="Gene3D" id="4.10.640.10">
    <property type="entry name" value="Ribosomal protein S18"/>
    <property type="match status" value="1"/>
</dbReference>
<dbReference type="InterPro" id="IPR036870">
    <property type="entry name" value="Ribosomal_bS18_sf"/>
</dbReference>
<comment type="similarity">
    <text evidence="1">Belongs to the bacterial ribosomal protein bS18 family.</text>
</comment>
<evidence type="ECO:0008006" key="6">
    <source>
        <dbReference type="Google" id="ProtNLM"/>
    </source>
</evidence>
<keyword evidence="3" id="KW-0687">Ribonucleoprotein</keyword>
<evidence type="ECO:0000313" key="4">
    <source>
        <dbReference type="EMBL" id="KAL3086013.1"/>
    </source>
</evidence>
<reference evidence="4 5" key="1">
    <citation type="submission" date="2024-10" db="EMBL/GenBank/DDBJ databases">
        <authorList>
            <person name="Kim D."/>
        </authorList>
    </citation>
    <scope>NUCLEOTIDE SEQUENCE [LARGE SCALE GENOMIC DNA]</scope>
    <source>
        <strain evidence="4">BH-2024</strain>
    </source>
</reference>
<evidence type="ECO:0000313" key="5">
    <source>
        <dbReference type="Proteomes" id="UP001620626"/>
    </source>
</evidence>
<comment type="caution">
    <text evidence="4">The sequence shown here is derived from an EMBL/GenBank/DDBJ whole genome shotgun (WGS) entry which is preliminary data.</text>
</comment>
<gene>
    <name evidence="4" type="ORF">niasHT_030437</name>
</gene>
<evidence type="ECO:0000256" key="3">
    <source>
        <dbReference type="ARBA" id="ARBA00023274"/>
    </source>
</evidence>
<dbReference type="InterPro" id="IPR001648">
    <property type="entry name" value="Ribosomal_bS18"/>
</dbReference>
<evidence type="ECO:0000256" key="1">
    <source>
        <dbReference type="ARBA" id="ARBA00005589"/>
    </source>
</evidence>
<dbReference type="Proteomes" id="UP001620626">
    <property type="component" value="Unassembled WGS sequence"/>
</dbReference>
<dbReference type="EMBL" id="JBICBT010001050">
    <property type="protein sequence ID" value="KAL3086013.1"/>
    <property type="molecule type" value="Genomic_DNA"/>
</dbReference>
<dbReference type="GO" id="GO:0005840">
    <property type="term" value="C:ribosome"/>
    <property type="evidence" value="ECO:0007669"/>
    <property type="project" value="UniProtKB-KW"/>
</dbReference>